<dbReference type="RefSeq" id="WP_290282868.1">
    <property type="nucleotide sequence ID" value="NZ_JAUFQI010000001.1"/>
</dbReference>
<feature type="domain" description="HAMP" evidence="17">
    <location>
        <begin position="222"/>
        <end position="276"/>
    </location>
</feature>
<dbReference type="PANTHER" id="PTHR44936:SF5">
    <property type="entry name" value="SENSOR HISTIDINE KINASE ENVZ"/>
    <property type="match status" value="1"/>
</dbReference>
<dbReference type="SUPFAM" id="SSF47384">
    <property type="entry name" value="Homodimeric domain of signal transducing histidine kinase"/>
    <property type="match status" value="1"/>
</dbReference>
<evidence type="ECO:0000256" key="4">
    <source>
        <dbReference type="ARBA" id="ARBA00022475"/>
    </source>
</evidence>
<reference evidence="19" key="1">
    <citation type="journal article" date="2019" name="Int. J. Syst. Evol. Microbiol.">
        <title>The Global Catalogue of Microorganisms (GCM) 10K type strain sequencing project: providing services to taxonomists for standard genome sequencing and annotation.</title>
        <authorList>
            <consortium name="The Broad Institute Genomics Platform"/>
            <consortium name="The Broad Institute Genome Sequencing Center for Infectious Disease"/>
            <person name="Wu L."/>
            <person name="Ma J."/>
        </authorList>
    </citation>
    <scope>NUCLEOTIDE SEQUENCE [LARGE SCALE GENOMIC DNA]</scope>
    <source>
        <strain evidence="19">CECT 8288</strain>
    </source>
</reference>
<evidence type="ECO:0000313" key="18">
    <source>
        <dbReference type="EMBL" id="MFC3701140.1"/>
    </source>
</evidence>
<dbReference type="SUPFAM" id="SSF55874">
    <property type="entry name" value="ATPase domain of HSP90 chaperone/DNA topoisomerase II/histidine kinase"/>
    <property type="match status" value="1"/>
</dbReference>
<dbReference type="GO" id="GO:0005524">
    <property type="term" value="F:ATP binding"/>
    <property type="evidence" value="ECO:0007669"/>
    <property type="project" value="UniProtKB-KW"/>
</dbReference>
<dbReference type="PROSITE" id="PS50109">
    <property type="entry name" value="HIS_KIN"/>
    <property type="match status" value="1"/>
</dbReference>
<dbReference type="PROSITE" id="PS50885">
    <property type="entry name" value="HAMP"/>
    <property type="match status" value="1"/>
</dbReference>
<dbReference type="InterPro" id="IPR003660">
    <property type="entry name" value="HAMP_dom"/>
</dbReference>
<evidence type="ECO:0000256" key="10">
    <source>
        <dbReference type="ARBA" id="ARBA00022777"/>
    </source>
</evidence>
<dbReference type="InterPro" id="IPR005467">
    <property type="entry name" value="His_kinase_dom"/>
</dbReference>
<accession>A0ABV7WT48</accession>
<dbReference type="PRINTS" id="PR00344">
    <property type="entry name" value="BCTRLSENSOR"/>
</dbReference>
<evidence type="ECO:0000256" key="3">
    <source>
        <dbReference type="ARBA" id="ARBA00012438"/>
    </source>
</evidence>
<name>A0ABV7WT48_9GAMM</name>
<dbReference type="EMBL" id="JBHRYN010000008">
    <property type="protein sequence ID" value="MFC3701140.1"/>
    <property type="molecule type" value="Genomic_DNA"/>
</dbReference>
<dbReference type="Gene3D" id="3.30.565.10">
    <property type="entry name" value="Histidine kinase-like ATPase, C-terminal domain"/>
    <property type="match status" value="1"/>
</dbReference>
<evidence type="ECO:0000313" key="19">
    <source>
        <dbReference type="Proteomes" id="UP001595710"/>
    </source>
</evidence>
<feature type="domain" description="Histidine kinase" evidence="16">
    <location>
        <begin position="284"/>
        <end position="482"/>
    </location>
</feature>
<organism evidence="18 19">
    <name type="scientific">Reinekea marina</name>
    <dbReference type="NCBI Taxonomy" id="1310421"/>
    <lineage>
        <taxon>Bacteria</taxon>
        <taxon>Pseudomonadati</taxon>
        <taxon>Pseudomonadota</taxon>
        <taxon>Gammaproteobacteria</taxon>
        <taxon>Oceanospirillales</taxon>
        <taxon>Saccharospirillaceae</taxon>
        <taxon>Reinekea</taxon>
    </lineage>
</organism>
<evidence type="ECO:0000256" key="7">
    <source>
        <dbReference type="ARBA" id="ARBA00022679"/>
    </source>
</evidence>
<evidence type="ECO:0000256" key="15">
    <source>
        <dbReference type="SAM" id="Phobius"/>
    </source>
</evidence>
<feature type="transmembrane region" description="Helical" evidence="15">
    <location>
        <begin position="203"/>
        <end position="224"/>
    </location>
</feature>
<protein>
    <recommendedName>
        <fullName evidence="3">histidine kinase</fullName>
        <ecNumber evidence="3">2.7.13.3</ecNumber>
    </recommendedName>
</protein>
<evidence type="ECO:0000259" key="17">
    <source>
        <dbReference type="PROSITE" id="PS50885"/>
    </source>
</evidence>
<keyword evidence="13" id="KW-0902">Two-component regulatory system</keyword>
<dbReference type="Gene3D" id="1.10.287.130">
    <property type="match status" value="1"/>
</dbReference>
<evidence type="ECO:0000256" key="5">
    <source>
        <dbReference type="ARBA" id="ARBA00022519"/>
    </source>
</evidence>
<comment type="subcellular location">
    <subcellularLocation>
        <location evidence="2">Cell inner membrane</location>
        <topology evidence="2">Multi-pass membrane protein</topology>
    </subcellularLocation>
</comment>
<keyword evidence="10" id="KW-0418">Kinase</keyword>
<dbReference type="InterPro" id="IPR036097">
    <property type="entry name" value="HisK_dim/P_sf"/>
</dbReference>
<dbReference type="SMART" id="SM00387">
    <property type="entry name" value="HATPase_c"/>
    <property type="match status" value="1"/>
</dbReference>
<evidence type="ECO:0000259" key="16">
    <source>
        <dbReference type="PROSITE" id="PS50109"/>
    </source>
</evidence>
<comment type="catalytic activity">
    <reaction evidence="1">
        <text>ATP + protein L-histidine = ADP + protein N-phospho-L-histidine.</text>
        <dbReference type="EC" id="2.7.13.3"/>
    </reaction>
</comment>
<dbReference type="InterPro" id="IPR003594">
    <property type="entry name" value="HATPase_dom"/>
</dbReference>
<dbReference type="Pfam" id="PF02518">
    <property type="entry name" value="HATPase_c"/>
    <property type="match status" value="1"/>
</dbReference>
<comment type="caution">
    <text evidence="18">The sequence shown here is derived from an EMBL/GenBank/DDBJ whole genome shotgun (WGS) entry which is preliminary data.</text>
</comment>
<dbReference type="InterPro" id="IPR003661">
    <property type="entry name" value="HisK_dim/P_dom"/>
</dbReference>
<dbReference type="PANTHER" id="PTHR44936">
    <property type="entry name" value="SENSOR PROTEIN CREC"/>
    <property type="match status" value="1"/>
</dbReference>
<evidence type="ECO:0000256" key="12">
    <source>
        <dbReference type="ARBA" id="ARBA00022989"/>
    </source>
</evidence>
<evidence type="ECO:0000256" key="8">
    <source>
        <dbReference type="ARBA" id="ARBA00022692"/>
    </source>
</evidence>
<evidence type="ECO:0000256" key="14">
    <source>
        <dbReference type="ARBA" id="ARBA00023136"/>
    </source>
</evidence>
<dbReference type="Pfam" id="PF00672">
    <property type="entry name" value="HAMP"/>
    <property type="match status" value="1"/>
</dbReference>
<dbReference type="InterPro" id="IPR036890">
    <property type="entry name" value="HATPase_C_sf"/>
</dbReference>
<evidence type="ECO:0000256" key="1">
    <source>
        <dbReference type="ARBA" id="ARBA00000085"/>
    </source>
</evidence>
<evidence type="ECO:0000256" key="9">
    <source>
        <dbReference type="ARBA" id="ARBA00022741"/>
    </source>
</evidence>
<keyword evidence="5" id="KW-0997">Cell inner membrane</keyword>
<dbReference type="CDD" id="cd00075">
    <property type="entry name" value="HATPase"/>
    <property type="match status" value="1"/>
</dbReference>
<proteinExistence type="predicted"/>
<dbReference type="CDD" id="cd00082">
    <property type="entry name" value="HisKA"/>
    <property type="match status" value="1"/>
</dbReference>
<dbReference type="EC" id="2.7.13.3" evidence="3"/>
<gene>
    <name evidence="18" type="ORF">ACFOND_05740</name>
</gene>
<sequence>MLKFGSTSLYSRFLVLLLAGLMTAFFASNYLWIHVLELKKADEGRDMAVDMAASVGRTVEFIRAYPKEYRHIILNQMRDIGGSRFLVSINEEFINVTPIAETSISSQFLTDFNESITSTLGQRLREMQVTFADPTTLSVYKNDIKLIDLPPRWAQNSLIREPDVAPVLVAQMPLGGGEWLYLAGLLPDPYYLSDVRGLSNEQLSFLVITLFVLVVISWLLVKWLTAPLTNLSKAARHLGTDIEYDLKPLMLKGSKEVRQTASAFNFMQERIIRFIENRERMFSAISHDLKTPITRLRLRAELMEESDIQEKMIRDLDELEALVKGALDLGKSTDLHEATHPIDVNQLLNTLKEECKLMGSEIEVKGLAKRTFFGKPLALKRCLSNLIHNGIFYGSKVRVDVVDSRHELKIYIVDNGPGIPEDHLEKVFEPYVRLEASRNRNTGGAGLGLSIARNIAHGLGGQLRLRNRIGFGLEAAVILPRI</sequence>
<evidence type="ECO:0000256" key="2">
    <source>
        <dbReference type="ARBA" id="ARBA00004429"/>
    </source>
</evidence>
<keyword evidence="4" id="KW-1003">Cell membrane</keyword>
<dbReference type="InterPro" id="IPR004358">
    <property type="entry name" value="Sig_transdc_His_kin-like_C"/>
</dbReference>
<keyword evidence="7" id="KW-0808">Transferase</keyword>
<dbReference type="Pfam" id="PF00512">
    <property type="entry name" value="HisKA"/>
    <property type="match status" value="1"/>
</dbReference>
<dbReference type="SMART" id="SM00388">
    <property type="entry name" value="HisKA"/>
    <property type="match status" value="1"/>
</dbReference>
<dbReference type="Proteomes" id="UP001595710">
    <property type="component" value="Unassembled WGS sequence"/>
</dbReference>
<evidence type="ECO:0000256" key="11">
    <source>
        <dbReference type="ARBA" id="ARBA00022840"/>
    </source>
</evidence>
<keyword evidence="11 18" id="KW-0067">ATP-binding</keyword>
<feature type="transmembrane region" description="Helical" evidence="15">
    <location>
        <begin position="12"/>
        <end position="33"/>
    </location>
</feature>
<keyword evidence="9" id="KW-0547">Nucleotide-binding</keyword>
<keyword evidence="19" id="KW-1185">Reference proteome</keyword>
<keyword evidence="12 15" id="KW-1133">Transmembrane helix</keyword>
<keyword evidence="6" id="KW-0597">Phosphoprotein</keyword>
<dbReference type="InterPro" id="IPR050980">
    <property type="entry name" value="2C_sensor_his_kinase"/>
</dbReference>
<keyword evidence="14 15" id="KW-0472">Membrane</keyword>
<evidence type="ECO:0000256" key="6">
    <source>
        <dbReference type="ARBA" id="ARBA00022553"/>
    </source>
</evidence>
<keyword evidence="8 15" id="KW-0812">Transmembrane</keyword>
<evidence type="ECO:0000256" key="13">
    <source>
        <dbReference type="ARBA" id="ARBA00023012"/>
    </source>
</evidence>